<keyword evidence="1" id="KW-1133">Transmembrane helix</keyword>
<dbReference type="EMBL" id="GBRH01172177">
    <property type="protein sequence ID" value="JAE25719.1"/>
    <property type="molecule type" value="Transcribed_RNA"/>
</dbReference>
<evidence type="ECO:0000256" key="1">
    <source>
        <dbReference type="SAM" id="Phobius"/>
    </source>
</evidence>
<keyword evidence="1" id="KW-0472">Membrane</keyword>
<dbReference type="AlphaFoldDB" id="A0A0A9GQP4"/>
<organism evidence="2">
    <name type="scientific">Arundo donax</name>
    <name type="common">Giant reed</name>
    <name type="synonym">Donax arundinaceus</name>
    <dbReference type="NCBI Taxonomy" id="35708"/>
    <lineage>
        <taxon>Eukaryota</taxon>
        <taxon>Viridiplantae</taxon>
        <taxon>Streptophyta</taxon>
        <taxon>Embryophyta</taxon>
        <taxon>Tracheophyta</taxon>
        <taxon>Spermatophyta</taxon>
        <taxon>Magnoliopsida</taxon>
        <taxon>Liliopsida</taxon>
        <taxon>Poales</taxon>
        <taxon>Poaceae</taxon>
        <taxon>PACMAD clade</taxon>
        <taxon>Arundinoideae</taxon>
        <taxon>Arundineae</taxon>
        <taxon>Arundo</taxon>
    </lineage>
</organism>
<accession>A0A0A9GQP4</accession>
<protein>
    <submittedName>
        <fullName evidence="2">Uncharacterized protein</fullName>
    </submittedName>
</protein>
<name>A0A0A9GQP4_ARUDO</name>
<evidence type="ECO:0000313" key="2">
    <source>
        <dbReference type="EMBL" id="JAE25719.1"/>
    </source>
</evidence>
<keyword evidence="1" id="KW-0812">Transmembrane</keyword>
<sequence>MPLQSYQFEKKLHCLTDMTFGSVSYMTASTNSTFKIQYFAMAFIKFSFGWGFGTGLTAK</sequence>
<proteinExistence type="predicted"/>
<reference evidence="2" key="2">
    <citation type="journal article" date="2015" name="Data Brief">
        <title>Shoot transcriptome of the giant reed, Arundo donax.</title>
        <authorList>
            <person name="Barrero R.A."/>
            <person name="Guerrero F.D."/>
            <person name="Moolhuijzen P."/>
            <person name="Goolsby J.A."/>
            <person name="Tidwell J."/>
            <person name="Bellgard S.E."/>
            <person name="Bellgard M.I."/>
        </authorList>
    </citation>
    <scope>NUCLEOTIDE SEQUENCE</scope>
    <source>
        <tissue evidence="2">Shoot tissue taken approximately 20 cm above the soil surface</tissue>
    </source>
</reference>
<feature type="transmembrane region" description="Helical" evidence="1">
    <location>
        <begin position="36"/>
        <end position="58"/>
    </location>
</feature>
<reference evidence="2" key="1">
    <citation type="submission" date="2014-09" db="EMBL/GenBank/DDBJ databases">
        <authorList>
            <person name="Magalhaes I.L.F."/>
            <person name="Oliveira U."/>
            <person name="Santos F.R."/>
            <person name="Vidigal T.H.D.A."/>
            <person name="Brescovit A.D."/>
            <person name="Santos A.J."/>
        </authorList>
    </citation>
    <scope>NUCLEOTIDE SEQUENCE</scope>
    <source>
        <tissue evidence="2">Shoot tissue taken approximately 20 cm above the soil surface</tissue>
    </source>
</reference>